<organism evidence="2 3">
    <name type="scientific">Elysia marginata</name>
    <dbReference type="NCBI Taxonomy" id="1093978"/>
    <lineage>
        <taxon>Eukaryota</taxon>
        <taxon>Metazoa</taxon>
        <taxon>Spiralia</taxon>
        <taxon>Lophotrochozoa</taxon>
        <taxon>Mollusca</taxon>
        <taxon>Gastropoda</taxon>
        <taxon>Heterobranchia</taxon>
        <taxon>Euthyneura</taxon>
        <taxon>Panpulmonata</taxon>
        <taxon>Sacoglossa</taxon>
        <taxon>Placobranchoidea</taxon>
        <taxon>Plakobranchidae</taxon>
        <taxon>Elysia</taxon>
    </lineage>
</organism>
<sequence>MMMMMMMMMMVITVILKNLLTPFACQVMPGLSSPAMGGLLHYAVSHGSTEPHTDRSKLGWGLLAKFNGTLEMQYTQMRPAINNVKTKQGTENSLGYYLSPKTIKRQGLTFSLCQMARYTCLFLRQWLGGGADEDKTEVVYNDYYFGLSDKNLGFIADLLSYSNFGSHGAE</sequence>
<feature type="chain" id="PRO_5044011143" evidence="1">
    <location>
        <begin position="17"/>
        <end position="170"/>
    </location>
</feature>
<evidence type="ECO:0000313" key="3">
    <source>
        <dbReference type="Proteomes" id="UP000762676"/>
    </source>
</evidence>
<dbReference type="EMBL" id="BMAT01005044">
    <property type="protein sequence ID" value="GFR86060.1"/>
    <property type="molecule type" value="Genomic_DNA"/>
</dbReference>
<reference evidence="2 3" key="1">
    <citation type="journal article" date="2021" name="Elife">
        <title>Chloroplast acquisition without the gene transfer in kleptoplastic sea slugs, Plakobranchus ocellatus.</title>
        <authorList>
            <person name="Maeda T."/>
            <person name="Takahashi S."/>
            <person name="Yoshida T."/>
            <person name="Shimamura S."/>
            <person name="Takaki Y."/>
            <person name="Nagai Y."/>
            <person name="Toyoda A."/>
            <person name="Suzuki Y."/>
            <person name="Arimoto A."/>
            <person name="Ishii H."/>
            <person name="Satoh N."/>
            <person name="Nishiyama T."/>
            <person name="Hasebe M."/>
            <person name="Maruyama T."/>
            <person name="Minagawa J."/>
            <person name="Obokata J."/>
            <person name="Shigenobu S."/>
        </authorList>
    </citation>
    <scope>NUCLEOTIDE SEQUENCE [LARGE SCALE GENOMIC DNA]</scope>
</reference>
<protein>
    <submittedName>
        <fullName evidence="2">Uncharacterized protein</fullName>
    </submittedName>
</protein>
<feature type="signal peptide" evidence="1">
    <location>
        <begin position="1"/>
        <end position="16"/>
    </location>
</feature>
<proteinExistence type="predicted"/>
<name>A0AAV4GNV9_9GAST</name>
<dbReference type="Proteomes" id="UP000762676">
    <property type="component" value="Unassembled WGS sequence"/>
</dbReference>
<evidence type="ECO:0000313" key="2">
    <source>
        <dbReference type="EMBL" id="GFR86060.1"/>
    </source>
</evidence>
<comment type="caution">
    <text evidence="2">The sequence shown here is derived from an EMBL/GenBank/DDBJ whole genome shotgun (WGS) entry which is preliminary data.</text>
</comment>
<keyword evidence="1" id="KW-0732">Signal</keyword>
<keyword evidence="3" id="KW-1185">Reference proteome</keyword>
<gene>
    <name evidence="2" type="ORF">ElyMa_002457400</name>
</gene>
<accession>A0AAV4GNV9</accession>
<evidence type="ECO:0000256" key="1">
    <source>
        <dbReference type="SAM" id="SignalP"/>
    </source>
</evidence>
<dbReference type="AlphaFoldDB" id="A0AAV4GNV9"/>